<dbReference type="AlphaFoldDB" id="A0A9D7E4V9"/>
<accession>A0A9D7E4V9</accession>
<organism evidence="2 3">
    <name type="scientific">Candidatus Methylophosphatis roskildensis</name>
    <dbReference type="NCBI Taxonomy" id="2899263"/>
    <lineage>
        <taxon>Bacteria</taxon>
        <taxon>Pseudomonadati</taxon>
        <taxon>Pseudomonadota</taxon>
        <taxon>Betaproteobacteria</taxon>
        <taxon>Nitrosomonadales</taxon>
        <taxon>Sterolibacteriaceae</taxon>
        <taxon>Candidatus Methylophosphatis</taxon>
    </lineage>
</organism>
<dbReference type="InterPro" id="IPR046119">
    <property type="entry name" value="DUF6116"/>
</dbReference>
<sequence length="87" mass="9721">MSPLLTRLFPRFILRFAERLRFPQLFLLAGVLFVLDVLVPDVIPFVDEILLALATLILAAWRKRGDAPVAHGTDDRSPIPGEAARVD</sequence>
<evidence type="ECO:0000313" key="2">
    <source>
        <dbReference type="EMBL" id="MBK6973836.1"/>
    </source>
</evidence>
<reference evidence="2" key="1">
    <citation type="submission" date="2020-10" db="EMBL/GenBank/DDBJ databases">
        <title>Connecting structure to function with the recovery of over 1000 high-quality activated sludge metagenome-assembled genomes encoding full-length rRNA genes using long-read sequencing.</title>
        <authorList>
            <person name="Singleton C.M."/>
            <person name="Petriglieri F."/>
            <person name="Kristensen J.M."/>
            <person name="Kirkegaard R.H."/>
            <person name="Michaelsen T.Y."/>
            <person name="Andersen M.H."/>
            <person name="Karst S.M."/>
            <person name="Dueholm M.S."/>
            <person name="Nielsen P.H."/>
            <person name="Albertsen M."/>
        </authorList>
    </citation>
    <scope>NUCLEOTIDE SEQUENCE</scope>
    <source>
        <strain evidence="2">Bjer_18-Q3-R1-45_BAT3C.347</strain>
    </source>
</reference>
<protein>
    <submittedName>
        <fullName evidence="2">Uncharacterized protein</fullName>
    </submittedName>
</protein>
<evidence type="ECO:0000256" key="1">
    <source>
        <dbReference type="SAM" id="MobiDB-lite"/>
    </source>
</evidence>
<comment type="caution">
    <text evidence="2">The sequence shown here is derived from an EMBL/GenBank/DDBJ whole genome shotgun (WGS) entry which is preliminary data.</text>
</comment>
<evidence type="ECO:0000313" key="3">
    <source>
        <dbReference type="Proteomes" id="UP000807785"/>
    </source>
</evidence>
<name>A0A9D7E4V9_9PROT</name>
<feature type="region of interest" description="Disordered" evidence="1">
    <location>
        <begin position="66"/>
        <end position="87"/>
    </location>
</feature>
<dbReference type="Pfam" id="PF19611">
    <property type="entry name" value="DUF6116"/>
    <property type="match status" value="1"/>
</dbReference>
<proteinExistence type="predicted"/>
<dbReference type="EMBL" id="JADJEV010000004">
    <property type="protein sequence ID" value="MBK6973836.1"/>
    <property type="molecule type" value="Genomic_DNA"/>
</dbReference>
<gene>
    <name evidence="2" type="ORF">IPH26_13180</name>
</gene>
<dbReference type="Proteomes" id="UP000807785">
    <property type="component" value="Unassembled WGS sequence"/>
</dbReference>